<feature type="transmembrane region" description="Helical" evidence="11">
    <location>
        <begin position="28"/>
        <end position="49"/>
    </location>
</feature>
<dbReference type="SUPFAM" id="SSF52540">
    <property type="entry name" value="P-loop containing nucleoside triphosphate hydrolases"/>
    <property type="match status" value="1"/>
</dbReference>
<keyword evidence="10" id="KW-0066">ATP synthesis</keyword>
<evidence type="ECO:0000256" key="3">
    <source>
        <dbReference type="ARBA" id="ARBA00022448"/>
    </source>
</evidence>
<evidence type="ECO:0000256" key="4">
    <source>
        <dbReference type="ARBA" id="ARBA00022741"/>
    </source>
</evidence>
<dbReference type="Proteomes" id="UP000260136">
    <property type="component" value="Chromosome"/>
</dbReference>
<dbReference type="GO" id="GO:0046933">
    <property type="term" value="F:proton-transporting ATP synthase activity, rotational mechanism"/>
    <property type="evidence" value="ECO:0007669"/>
    <property type="project" value="TreeGrafter"/>
</dbReference>
<gene>
    <name evidence="13" type="primary">atpD_1</name>
    <name evidence="13" type="ORF">NCTC10115_01575</name>
</gene>
<dbReference type="InterPro" id="IPR000194">
    <property type="entry name" value="ATPase_F1/V1/A1_a/bsu_nucl-bd"/>
</dbReference>
<reference evidence="14" key="1">
    <citation type="submission" date="2018-06" db="EMBL/GenBank/DDBJ databases">
        <authorList>
            <consortium name="Pathogen Informatics"/>
        </authorList>
    </citation>
    <scope>NUCLEOTIDE SEQUENCE [LARGE SCALE GENOMIC DNA]</scope>
    <source>
        <strain evidence="14">NCTC10115</strain>
    </source>
</reference>
<evidence type="ECO:0000256" key="11">
    <source>
        <dbReference type="SAM" id="Phobius"/>
    </source>
</evidence>
<organism evidence="13 14">
    <name type="scientific">Mycoplasmoides gallisepticum</name>
    <name type="common">Mycoplasma gallisepticum</name>
    <dbReference type="NCBI Taxonomy" id="2096"/>
    <lineage>
        <taxon>Bacteria</taxon>
        <taxon>Bacillati</taxon>
        <taxon>Mycoplasmatota</taxon>
        <taxon>Mycoplasmoidales</taxon>
        <taxon>Mycoplasmoidaceae</taxon>
        <taxon>Mycoplasmoides</taxon>
    </lineage>
</organism>
<evidence type="ECO:0000256" key="5">
    <source>
        <dbReference type="ARBA" id="ARBA00022840"/>
    </source>
</evidence>
<evidence type="ECO:0000259" key="12">
    <source>
        <dbReference type="Pfam" id="PF00006"/>
    </source>
</evidence>
<accession>A0A3B0PX59</accession>
<dbReference type="GO" id="GO:0005524">
    <property type="term" value="F:ATP binding"/>
    <property type="evidence" value="ECO:0007669"/>
    <property type="project" value="UniProtKB-KW"/>
</dbReference>
<dbReference type="PANTHER" id="PTHR15184">
    <property type="entry name" value="ATP SYNTHASE"/>
    <property type="match status" value="1"/>
</dbReference>
<dbReference type="GO" id="GO:0045259">
    <property type="term" value="C:proton-transporting ATP synthase complex"/>
    <property type="evidence" value="ECO:0007669"/>
    <property type="project" value="UniProtKB-KW"/>
</dbReference>
<dbReference type="Gene3D" id="3.40.50.12240">
    <property type="match status" value="1"/>
</dbReference>
<feature type="domain" description="ATPase F1/V1/A1 complex alpha/beta subunit nucleotide-binding" evidence="12">
    <location>
        <begin position="54"/>
        <end position="103"/>
    </location>
</feature>
<keyword evidence="6" id="KW-1278">Translocase</keyword>
<evidence type="ECO:0000256" key="2">
    <source>
        <dbReference type="ARBA" id="ARBA00008936"/>
    </source>
</evidence>
<dbReference type="InterPro" id="IPR050053">
    <property type="entry name" value="ATPase_alpha/beta_chains"/>
</dbReference>
<sequence length="105" mass="12064">MKHLSVNLLSYEDLFNTPYTLHKGSNFYVFYTVILFGLLIIISTMKSYFLGNKNNKENVLLFIDNIFRFLQAGNEVAASLDKKPSIDGYQATLNTEISQAEQRFI</sequence>
<evidence type="ECO:0000256" key="6">
    <source>
        <dbReference type="ARBA" id="ARBA00022967"/>
    </source>
</evidence>
<evidence type="ECO:0000256" key="8">
    <source>
        <dbReference type="ARBA" id="ARBA00023136"/>
    </source>
</evidence>
<keyword evidence="11" id="KW-0812">Transmembrane</keyword>
<evidence type="ECO:0000256" key="10">
    <source>
        <dbReference type="ARBA" id="ARBA00023310"/>
    </source>
</evidence>
<dbReference type="EMBL" id="LS991952">
    <property type="protein sequence ID" value="SYV95766.1"/>
    <property type="molecule type" value="Genomic_DNA"/>
</dbReference>
<name>A0A3B0PX59_MYCGL</name>
<dbReference type="InterPro" id="IPR027417">
    <property type="entry name" value="P-loop_NTPase"/>
</dbReference>
<evidence type="ECO:0000256" key="9">
    <source>
        <dbReference type="ARBA" id="ARBA00023196"/>
    </source>
</evidence>
<keyword evidence="8 11" id="KW-0472">Membrane</keyword>
<protein>
    <submittedName>
        <fullName evidence="13">ATP synthase F1, beta subunit</fullName>
        <ecNumber evidence="13">3.6.3.14</ecNumber>
    </submittedName>
</protein>
<keyword evidence="13" id="KW-0378">Hydrolase</keyword>
<evidence type="ECO:0000256" key="1">
    <source>
        <dbReference type="ARBA" id="ARBA00004370"/>
    </source>
</evidence>
<dbReference type="EC" id="3.6.3.14" evidence="13"/>
<dbReference type="PANTHER" id="PTHR15184:SF71">
    <property type="entry name" value="ATP SYNTHASE SUBUNIT BETA, MITOCHONDRIAL"/>
    <property type="match status" value="1"/>
</dbReference>
<dbReference type="AlphaFoldDB" id="A0A3B0PX59"/>
<keyword evidence="9" id="KW-0139">CF(1)</keyword>
<dbReference type="GO" id="GO:0016787">
    <property type="term" value="F:hydrolase activity"/>
    <property type="evidence" value="ECO:0007669"/>
    <property type="project" value="UniProtKB-KW"/>
</dbReference>
<keyword evidence="11" id="KW-1133">Transmembrane helix</keyword>
<evidence type="ECO:0000256" key="7">
    <source>
        <dbReference type="ARBA" id="ARBA00023065"/>
    </source>
</evidence>
<keyword evidence="4" id="KW-0547">Nucleotide-binding</keyword>
<keyword evidence="7" id="KW-0406">Ion transport</keyword>
<proteinExistence type="inferred from homology"/>
<evidence type="ECO:0000313" key="13">
    <source>
        <dbReference type="EMBL" id="SYV95766.1"/>
    </source>
</evidence>
<keyword evidence="3" id="KW-0813">Transport</keyword>
<comment type="similarity">
    <text evidence="2">Belongs to the ATPase alpha/beta chains family.</text>
</comment>
<keyword evidence="5" id="KW-0067">ATP-binding</keyword>
<dbReference type="Pfam" id="PF00006">
    <property type="entry name" value="ATP-synt_ab"/>
    <property type="match status" value="1"/>
</dbReference>
<evidence type="ECO:0000313" key="14">
    <source>
        <dbReference type="Proteomes" id="UP000260136"/>
    </source>
</evidence>
<comment type="subcellular location">
    <subcellularLocation>
        <location evidence="1">Membrane</location>
    </subcellularLocation>
</comment>